<proteinExistence type="inferred from homology"/>
<dbReference type="STRING" id="105231.A0A0U9HKP9"/>
<keyword evidence="10" id="KW-1185">Reference proteome</keyword>
<keyword evidence="3 7" id="KW-0479">Metal-binding</keyword>
<dbReference type="PRINTS" id="PR00385">
    <property type="entry name" value="P450"/>
</dbReference>
<accession>A0A0U9HKP9</accession>
<evidence type="ECO:0000256" key="6">
    <source>
        <dbReference type="ARBA" id="ARBA00023033"/>
    </source>
</evidence>
<dbReference type="PRINTS" id="PR00463">
    <property type="entry name" value="EP450I"/>
</dbReference>
<dbReference type="InterPro" id="IPR002401">
    <property type="entry name" value="Cyt_P450_E_grp-I"/>
</dbReference>
<dbReference type="InterPro" id="IPR036396">
    <property type="entry name" value="Cyt_P450_sf"/>
</dbReference>
<comment type="similarity">
    <text evidence="1 8">Belongs to the cytochrome P450 family.</text>
</comment>
<keyword evidence="2 7" id="KW-0349">Heme</keyword>
<dbReference type="AlphaFoldDB" id="A0A0U9HKP9"/>
<evidence type="ECO:0000256" key="1">
    <source>
        <dbReference type="ARBA" id="ARBA00010617"/>
    </source>
</evidence>
<comment type="cofactor">
    <cofactor evidence="7">
        <name>heme</name>
        <dbReference type="ChEBI" id="CHEBI:30413"/>
    </cofactor>
</comment>
<evidence type="ECO:0000256" key="4">
    <source>
        <dbReference type="ARBA" id="ARBA00023002"/>
    </source>
</evidence>
<dbReference type="InterPro" id="IPR017972">
    <property type="entry name" value="Cyt_P450_CS"/>
</dbReference>
<dbReference type="Proteomes" id="UP000054558">
    <property type="component" value="Unassembled WGS sequence"/>
</dbReference>
<reference evidence="9 10" key="1">
    <citation type="journal article" date="2014" name="Nat. Commun.">
        <title>Klebsormidium flaccidum genome reveals primary factors for plant terrestrial adaptation.</title>
        <authorList>
            <person name="Hori K."/>
            <person name="Maruyama F."/>
            <person name="Fujisawa T."/>
            <person name="Togashi T."/>
            <person name="Yamamoto N."/>
            <person name="Seo M."/>
            <person name="Sato S."/>
            <person name="Yamada T."/>
            <person name="Mori H."/>
            <person name="Tajima N."/>
            <person name="Moriyama T."/>
            <person name="Ikeuchi M."/>
            <person name="Watanabe M."/>
            <person name="Wada H."/>
            <person name="Kobayashi K."/>
            <person name="Saito M."/>
            <person name="Masuda T."/>
            <person name="Sasaki-Sekimoto Y."/>
            <person name="Mashiguchi K."/>
            <person name="Awai K."/>
            <person name="Shimojima M."/>
            <person name="Masuda S."/>
            <person name="Iwai M."/>
            <person name="Nobusawa T."/>
            <person name="Narise T."/>
            <person name="Kondo S."/>
            <person name="Saito H."/>
            <person name="Sato R."/>
            <person name="Murakawa M."/>
            <person name="Ihara Y."/>
            <person name="Oshima-Yamada Y."/>
            <person name="Ohtaka K."/>
            <person name="Satoh M."/>
            <person name="Sonobe K."/>
            <person name="Ishii M."/>
            <person name="Ohtani R."/>
            <person name="Kanamori-Sato M."/>
            <person name="Honoki R."/>
            <person name="Miyazaki D."/>
            <person name="Mochizuki H."/>
            <person name="Umetsu J."/>
            <person name="Higashi K."/>
            <person name="Shibata D."/>
            <person name="Kamiya Y."/>
            <person name="Sato N."/>
            <person name="Nakamura Y."/>
            <person name="Tabata S."/>
            <person name="Ida S."/>
            <person name="Kurokawa K."/>
            <person name="Ohta H."/>
        </authorList>
    </citation>
    <scope>NUCLEOTIDE SEQUENCE [LARGE SCALE GENOMIC DNA]</scope>
    <source>
        <strain evidence="9 10">NIES-2285</strain>
    </source>
</reference>
<evidence type="ECO:0000256" key="8">
    <source>
        <dbReference type="RuleBase" id="RU000461"/>
    </source>
</evidence>
<dbReference type="SUPFAM" id="SSF48264">
    <property type="entry name" value="Cytochrome P450"/>
    <property type="match status" value="1"/>
</dbReference>
<evidence type="ECO:0000256" key="2">
    <source>
        <dbReference type="ARBA" id="ARBA00022617"/>
    </source>
</evidence>
<dbReference type="PANTHER" id="PTHR24291">
    <property type="entry name" value="CYTOCHROME P450 FAMILY 4"/>
    <property type="match status" value="1"/>
</dbReference>
<dbReference type="GO" id="GO:0016705">
    <property type="term" value="F:oxidoreductase activity, acting on paired donors, with incorporation or reduction of molecular oxygen"/>
    <property type="evidence" value="ECO:0007669"/>
    <property type="project" value="InterPro"/>
</dbReference>
<name>A0A0U9HKP9_KLENI</name>
<keyword evidence="4 8" id="KW-0560">Oxidoreductase</keyword>
<dbReference type="PROSITE" id="PS00086">
    <property type="entry name" value="CYTOCHROME_P450"/>
    <property type="match status" value="1"/>
</dbReference>
<dbReference type="InterPro" id="IPR050196">
    <property type="entry name" value="Cytochrome_P450_Monoox"/>
</dbReference>
<keyword evidence="6 8" id="KW-0503">Monooxygenase</keyword>
<feature type="binding site" description="axial binding residue" evidence="7">
    <location>
        <position position="556"/>
    </location>
    <ligand>
        <name>heme</name>
        <dbReference type="ChEBI" id="CHEBI:30413"/>
    </ligand>
    <ligandPart>
        <name>Fe</name>
        <dbReference type="ChEBI" id="CHEBI:18248"/>
    </ligandPart>
</feature>
<sequence>MVDTCALCPGLATPHGTLPGTGPATAHRALGAPTLKPLQKWPARKQAGFRAPLRCQYDPRSDPHASAAVHSLGGGCPFHSGTSGASVPGFEPTTVFKAASLGKLEGDREWSQKGLDAPAAATRDVRAMVEQDRGIPGPRPWNLFENIVDLSYIARYGIEEAVLHYSRKYGPLCRFSNGLTAWTFVNDPAIVQHICVANAKNYSRRYLPAIYEYVTHGKGILGSQGAYNLQHRKMCAPPFKTSLQLRKFTNTVANKAAAVVGALRALSEGGPVVGDMATHMQRLTLDIVGEVAFSKDFGQIARITQDVAGTASGDDMSRDRLLHAVNVSQECMGNVFITPLPVLQLLQWAREPGMARMDRAFDEMRTIMTKVVQERREAWGATGEAGDDLLGVLLQAQDETGRRLSDEELWEDVHDIMGAGHETTASTTTAALYCISQTPGVEDKVVAELRAVLGGRPPLYDDLPRLQYTGQVVKEVLRLYPSIPLFPREVERDDVLPTGHKIPAGDVVFMSTYAMGRNAAVWEDPETFNPDRFSPEAEAARHKFAWVQFGAGPRMCLGANFAMMSVTQVVATLVQAFHFRAVRPRGEQLPFSYDITMNFPGGIIMEAVPR</sequence>
<evidence type="ECO:0000256" key="7">
    <source>
        <dbReference type="PIRSR" id="PIRSR602401-1"/>
    </source>
</evidence>
<evidence type="ECO:0000256" key="3">
    <source>
        <dbReference type="ARBA" id="ARBA00022723"/>
    </source>
</evidence>
<organism evidence="9 10">
    <name type="scientific">Klebsormidium nitens</name>
    <name type="common">Green alga</name>
    <name type="synonym">Ulothrix nitens</name>
    <dbReference type="NCBI Taxonomy" id="105231"/>
    <lineage>
        <taxon>Eukaryota</taxon>
        <taxon>Viridiplantae</taxon>
        <taxon>Streptophyta</taxon>
        <taxon>Klebsormidiophyceae</taxon>
        <taxon>Klebsormidiales</taxon>
        <taxon>Klebsormidiaceae</taxon>
        <taxon>Klebsormidium</taxon>
    </lineage>
</organism>
<evidence type="ECO:0000313" key="10">
    <source>
        <dbReference type="Proteomes" id="UP000054558"/>
    </source>
</evidence>
<dbReference type="Gene3D" id="1.10.630.10">
    <property type="entry name" value="Cytochrome P450"/>
    <property type="match status" value="1"/>
</dbReference>
<gene>
    <name evidence="9" type="ORF">KFL_006670050</name>
</gene>
<dbReference type="PANTHER" id="PTHR24291:SF50">
    <property type="entry name" value="BIFUNCTIONAL ALBAFLAVENONE MONOOXYGENASE_TERPENE SYNTHASE"/>
    <property type="match status" value="1"/>
</dbReference>
<dbReference type="GO" id="GO:0020037">
    <property type="term" value="F:heme binding"/>
    <property type="evidence" value="ECO:0007669"/>
    <property type="project" value="InterPro"/>
</dbReference>
<protein>
    <submittedName>
        <fullName evidence="9">Cytochrome p450</fullName>
    </submittedName>
</protein>
<dbReference type="OrthoDB" id="1470350at2759"/>
<evidence type="ECO:0000313" key="9">
    <source>
        <dbReference type="EMBL" id="GAQ90647.1"/>
    </source>
</evidence>
<dbReference type="OMA" id="ITTDHER"/>
<keyword evidence="5 7" id="KW-0408">Iron</keyword>
<dbReference type="GO" id="GO:0005506">
    <property type="term" value="F:iron ion binding"/>
    <property type="evidence" value="ECO:0007669"/>
    <property type="project" value="InterPro"/>
</dbReference>
<dbReference type="InterPro" id="IPR001128">
    <property type="entry name" value="Cyt_P450"/>
</dbReference>
<dbReference type="GO" id="GO:0004497">
    <property type="term" value="F:monooxygenase activity"/>
    <property type="evidence" value="ECO:0007669"/>
    <property type="project" value="UniProtKB-KW"/>
</dbReference>
<evidence type="ECO:0000256" key="5">
    <source>
        <dbReference type="ARBA" id="ARBA00023004"/>
    </source>
</evidence>
<dbReference type="EMBL" id="DF237616">
    <property type="protein sequence ID" value="GAQ90647.1"/>
    <property type="molecule type" value="Genomic_DNA"/>
</dbReference>
<dbReference type="Pfam" id="PF00067">
    <property type="entry name" value="p450"/>
    <property type="match status" value="1"/>
</dbReference>